<sequence>MTGNLPPGWYPDQTDPSQLRWWNGTAWSEGVQQPGAAASAGTALPRTDAAAYPPVAPSTPPVIADKGGAVGWMKRHKILTGIGAFVLVGALGNAVGEDTPTEPASDVKALADGTAKSDTNTSSEDVAAAADTSPSAKPQPKPKPTNPYGPQPTQQTQFLDIASNAKDQYASASNDLKAGAALSARNDAMCQLLGSGQVAGWTGTVTTLDSNGDGYGIVTIEMADNVELGTWNNAFSDIMDDTLVKPGPLLDKLLNLEEGQNVRFSGSFRPSSDTCVNDSRLTQAGSVDDPSFIFRFADVNKL</sequence>
<evidence type="ECO:0000313" key="3">
    <source>
        <dbReference type="EMBL" id="RYB88490.1"/>
    </source>
</evidence>
<feature type="compositionally biased region" description="Pro residues" evidence="1">
    <location>
        <begin position="137"/>
        <end position="150"/>
    </location>
</feature>
<dbReference type="Proteomes" id="UP000291838">
    <property type="component" value="Unassembled WGS sequence"/>
</dbReference>
<reference evidence="3 4" key="1">
    <citation type="submission" date="2019-01" db="EMBL/GenBank/DDBJ databases">
        <title>Novel species of Nocardioides.</title>
        <authorList>
            <person name="Liu Q."/>
            <person name="Xin Y.-H."/>
        </authorList>
    </citation>
    <scope>NUCLEOTIDE SEQUENCE [LARGE SCALE GENOMIC DNA]</scope>
    <source>
        <strain evidence="3 4">HLT3-15</strain>
    </source>
</reference>
<evidence type="ECO:0000313" key="4">
    <source>
        <dbReference type="Proteomes" id="UP000291838"/>
    </source>
</evidence>
<gene>
    <name evidence="3" type="ORF">EUA06_21075</name>
</gene>
<name>A0A4Q2RIG1_9ACTN</name>
<feature type="region of interest" description="Disordered" evidence="1">
    <location>
        <begin position="113"/>
        <end position="154"/>
    </location>
</feature>
<dbReference type="EMBL" id="SDWS01000014">
    <property type="protein sequence ID" value="RYB88490.1"/>
    <property type="molecule type" value="Genomic_DNA"/>
</dbReference>
<organism evidence="3 4">
    <name type="scientific">Nocardioides glacieisoli</name>
    <dbReference type="NCBI Taxonomy" id="1168730"/>
    <lineage>
        <taxon>Bacteria</taxon>
        <taxon>Bacillati</taxon>
        <taxon>Actinomycetota</taxon>
        <taxon>Actinomycetes</taxon>
        <taxon>Propionibacteriales</taxon>
        <taxon>Nocardioidaceae</taxon>
        <taxon>Nocardioides</taxon>
    </lineage>
</organism>
<comment type="caution">
    <text evidence="3">The sequence shown here is derived from an EMBL/GenBank/DDBJ whole genome shotgun (WGS) entry which is preliminary data.</text>
</comment>
<keyword evidence="4" id="KW-1185">Reference proteome</keyword>
<proteinExistence type="predicted"/>
<feature type="domain" description="DUF2510" evidence="2">
    <location>
        <begin position="7"/>
        <end position="39"/>
    </location>
</feature>
<protein>
    <submittedName>
        <fullName evidence="3">DUF2510 domain-containing protein</fullName>
    </submittedName>
</protein>
<dbReference type="InterPro" id="IPR018929">
    <property type="entry name" value="DUF2510"/>
</dbReference>
<evidence type="ECO:0000256" key="1">
    <source>
        <dbReference type="SAM" id="MobiDB-lite"/>
    </source>
</evidence>
<evidence type="ECO:0000259" key="2">
    <source>
        <dbReference type="Pfam" id="PF10708"/>
    </source>
</evidence>
<accession>A0A4Q2RIG1</accession>
<dbReference type="OrthoDB" id="5065474at2"/>
<dbReference type="RefSeq" id="WP_129479455.1">
    <property type="nucleotide sequence ID" value="NZ_SDWS01000014.1"/>
</dbReference>
<dbReference type="Pfam" id="PF10708">
    <property type="entry name" value="DUF2510"/>
    <property type="match status" value="1"/>
</dbReference>
<dbReference type="AlphaFoldDB" id="A0A4Q2RIG1"/>